<name>A0A7J6BWE0_9TELE</name>
<dbReference type="Proteomes" id="UP000579812">
    <property type="component" value="Unassembled WGS sequence"/>
</dbReference>
<organism evidence="2 3">
    <name type="scientific">Onychostoma macrolepis</name>
    <dbReference type="NCBI Taxonomy" id="369639"/>
    <lineage>
        <taxon>Eukaryota</taxon>
        <taxon>Metazoa</taxon>
        <taxon>Chordata</taxon>
        <taxon>Craniata</taxon>
        <taxon>Vertebrata</taxon>
        <taxon>Euteleostomi</taxon>
        <taxon>Actinopterygii</taxon>
        <taxon>Neopterygii</taxon>
        <taxon>Teleostei</taxon>
        <taxon>Ostariophysi</taxon>
        <taxon>Cypriniformes</taxon>
        <taxon>Cyprinidae</taxon>
        <taxon>Acrossocheilinae</taxon>
        <taxon>Onychostoma</taxon>
    </lineage>
</organism>
<evidence type="ECO:0000256" key="1">
    <source>
        <dbReference type="SAM" id="MobiDB-lite"/>
    </source>
</evidence>
<dbReference type="EMBL" id="JAAMOB010000021">
    <property type="protein sequence ID" value="KAF4098823.1"/>
    <property type="molecule type" value="Genomic_DNA"/>
</dbReference>
<feature type="region of interest" description="Disordered" evidence="1">
    <location>
        <begin position="69"/>
        <end position="88"/>
    </location>
</feature>
<accession>A0A7J6BWE0</accession>
<evidence type="ECO:0000313" key="2">
    <source>
        <dbReference type="EMBL" id="KAF4098823.1"/>
    </source>
</evidence>
<feature type="region of interest" description="Disordered" evidence="1">
    <location>
        <begin position="1"/>
        <end position="35"/>
    </location>
</feature>
<comment type="caution">
    <text evidence="2">The sequence shown here is derived from an EMBL/GenBank/DDBJ whole genome shotgun (WGS) entry which is preliminary data.</text>
</comment>
<evidence type="ECO:0000313" key="3">
    <source>
        <dbReference type="Proteomes" id="UP000579812"/>
    </source>
</evidence>
<gene>
    <name evidence="2" type="ORF">G5714_020853</name>
</gene>
<dbReference type="AlphaFoldDB" id="A0A7J6BWE0"/>
<proteinExistence type="predicted"/>
<sequence length="88" mass="9662">MSARDGWESASMSKDDDDDGKWVNVHHSSDEDQKEVEYLRTGGLSAGMENTPPYISAMEPYGVRYNKGLPQMSRMGQGVLGPEGKTGH</sequence>
<protein>
    <submittedName>
        <fullName evidence="2">Uncharacterized protein</fullName>
    </submittedName>
</protein>
<reference evidence="2 3" key="1">
    <citation type="submission" date="2020-04" db="EMBL/GenBank/DDBJ databases">
        <title>Chromosome-level genome assembly of a cyprinid fish Onychostoma macrolepis by integration of Nanopore Sequencing, Bionano and Hi-C technology.</title>
        <authorList>
            <person name="Wang D."/>
        </authorList>
    </citation>
    <scope>NUCLEOTIDE SEQUENCE [LARGE SCALE GENOMIC DNA]</scope>
    <source>
        <strain evidence="2">SWU-2019</strain>
        <tissue evidence="2">Muscle</tissue>
    </source>
</reference>
<keyword evidence="3" id="KW-1185">Reference proteome</keyword>